<dbReference type="Pfam" id="PF00583">
    <property type="entry name" value="Acetyltransf_1"/>
    <property type="match status" value="1"/>
</dbReference>
<reference evidence="4" key="2">
    <citation type="submission" date="2020-09" db="EMBL/GenBank/DDBJ databases">
        <authorList>
            <person name="Sun Q."/>
            <person name="Ohkuma M."/>
        </authorList>
    </citation>
    <scope>NUCLEOTIDE SEQUENCE</scope>
    <source>
        <strain evidence="4">JCM 3172</strain>
    </source>
</reference>
<gene>
    <name evidence="4" type="ORF">GCM10014713_19810</name>
</gene>
<dbReference type="InterPro" id="IPR050832">
    <property type="entry name" value="Bact_Acetyltransf"/>
</dbReference>
<dbReference type="SUPFAM" id="SSF55729">
    <property type="entry name" value="Acyl-CoA N-acyltransferases (Nat)"/>
    <property type="match status" value="1"/>
</dbReference>
<dbReference type="InterPro" id="IPR016181">
    <property type="entry name" value="Acyl_CoA_acyltransferase"/>
</dbReference>
<dbReference type="Proteomes" id="UP000619486">
    <property type="component" value="Unassembled WGS sequence"/>
</dbReference>
<dbReference type="PANTHER" id="PTHR43877">
    <property type="entry name" value="AMINOALKYLPHOSPHONATE N-ACETYLTRANSFERASE-RELATED-RELATED"/>
    <property type="match status" value="1"/>
</dbReference>
<dbReference type="RefSeq" id="WP_019885901.1">
    <property type="nucleotide sequence ID" value="NZ_BMQQ01000005.1"/>
</dbReference>
<keyword evidence="5" id="KW-1185">Reference proteome</keyword>
<dbReference type="AlphaFoldDB" id="A0A918GZC9"/>
<dbReference type="PROSITE" id="PS51186">
    <property type="entry name" value="GNAT"/>
    <property type="match status" value="1"/>
</dbReference>
<keyword evidence="2" id="KW-0012">Acyltransferase</keyword>
<dbReference type="EMBL" id="BMQQ01000005">
    <property type="protein sequence ID" value="GGT26664.1"/>
    <property type="molecule type" value="Genomic_DNA"/>
</dbReference>
<dbReference type="GO" id="GO:0016747">
    <property type="term" value="F:acyltransferase activity, transferring groups other than amino-acyl groups"/>
    <property type="evidence" value="ECO:0007669"/>
    <property type="project" value="InterPro"/>
</dbReference>
<evidence type="ECO:0000313" key="5">
    <source>
        <dbReference type="Proteomes" id="UP000619486"/>
    </source>
</evidence>
<sequence>MTWHVTGDVDAFRTAAGEHLAADPARNTVLLTVSEGARRAPVDGARYGWWTEPDGRVTGAFLVTPPHPPALGPMPDRAARALARELPDATGARGEYAPAHAFAEAMGQNWTTARRMRLFRLGTLTPPHPSPPGRARAAVTADVPLALGWMRGFAADIGEDPDADYAPNIEARVADGRLHLWETDDGPVAMASISPLVADQARLSPVYTPPPWRGRGFGGAVTSAVSRAALDAGARQVLLFTDLANPTSNALYQRLGYRPLVDHVALTTTHTPRHT</sequence>
<reference evidence="4" key="1">
    <citation type="journal article" date="2014" name="Int. J. Syst. Evol. Microbiol.">
        <title>Complete genome sequence of Corynebacterium casei LMG S-19264T (=DSM 44701T), isolated from a smear-ripened cheese.</title>
        <authorList>
            <consortium name="US DOE Joint Genome Institute (JGI-PGF)"/>
            <person name="Walter F."/>
            <person name="Albersmeier A."/>
            <person name="Kalinowski J."/>
            <person name="Ruckert C."/>
        </authorList>
    </citation>
    <scope>NUCLEOTIDE SEQUENCE</scope>
    <source>
        <strain evidence="4">JCM 3172</strain>
    </source>
</reference>
<evidence type="ECO:0000256" key="2">
    <source>
        <dbReference type="ARBA" id="ARBA00023315"/>
    </source>
</evidence>
<proteinExistence type="predicted"/>
<dbReference type="Gene3D" id="3.40.630.30">
    <property type="match status" value="1"/>
</dbReference>
<feature type="domain" description="N-acetyltransferase" evidence="3">
    <location>
        <begin position="133"/>
        <end position="273"/>
    </location>
</feature>
<dbReference type="CDD" id="cd04301">
    <property type="entry name" value="NAT_SF"/>
    <property type="match status" value="1"/>
</dbReference>
<evidence type="ECO:0000256" key="1">
    <source>
        <dbReference type="ARBA" id="ARBA00022679"/>
    </source>
</evidence>
<name>A0A918GZC9_9ACTN</name>
<accession>A0A918GZC9</accession>
<evidence type="ECO:0000259" key="3">
    <source>
        <dbReference type="PROSITE" id="PS51186"/>
    </source>
</evidence>
<evidence type="ECO:0000313" key="4">
    <source>
        <dbReference type="EMBL" id="GGT26664.1"/>
    </source>
</evidence>
<protein>
    <submittedName>
        <fullName evidence="4">N-acetyltransferase</fullName>
    </submittedName>
</protein>
<comment type="caution">
    <text evidence="4">The sequence shown here is derived from an EMBL/GenBank/DDBJ whole genome shotgun (WGS) entry which is preliminary data.</text>
</comment>
<organism evidence="4 5">
    <name type="scientific">Streptomyces purpureus</name>
    <dbReference type="NCBI Taxonomy" id="1951"/>
    <lineage>
        <taxon>Bacteria</taxon>
        <taxon>Bacillati</taxon>
        <taxon>Actinomycetota</taxon>
        <taxon>Actinomycetes</taxon>
        <taxon>Kitasatosporales</taxon>
        <taxon>Streptomycetaceae</taxon>
        <taxon>Streptomyces</taxon>
    </lineage>
</organism>
<keyword evidence="1" id="KW-0808">Transferase</keyword>
<dbReference type="InterPro" id="IPR000182">
    <property type="entry name" value="GNAT_dom"/>
</dbReference>